<feature type="domain" description="XPG N-terminal" evidence="5">
    <location>
        <begin position="1"/>
        <end position="98"/>
    </location>
</feature>
<evidence type="ECO:0000313" key="6">
    <source>
        <dbReference type="EMBL" id="KAF1952424.1"/>
    </source>
</evidence>
<feature type="compositionally biased region" description="Polar residues" evidence="3">
    <location>
        <begin position="633"/>
        <end position="648"/>
    </location>
</feature>
<dbReference type="InterPro" id="IPR041177">
    <property type="entry name" value="GEN1_C"/>
</dbReference>
<dbReference type="Gene3D" id="1.10.150.20">
    <property type="entry name" value="5' to 3' exonuclease, C-terminal subdomain"/>
    <property type="match status" value="1"/>
</dbReference>
<dbReference type="Gene3D" id="3.40.50.1010">
    <property type="entry name" value="5'-nuclease"/>
    <property type="match status" value="2"/>
</dbReference>
<dbReference type="GO" id="GO:0017108">
    <property type="term" value="F:5'-flap endonuclease activity"/>
    <property type="evidence" value="ECO:0007669"/>
    <property type="project" value="TreeGrafter"/>
</dbReference>
<feature type="compositionally biased region" description="Polar residues" evidence="3">
    <location>
        <begin position="705"/>
        <end position="723"/>
    </location>
</feature>
<dbReference type="SMART" id="SM00485">
    <property type="entry name" value="XPGN"/>
    <property type="match status" value="1"/>
</dbReference>
<dbReference type="SMART" id="SM00484">
    <property type="entry name" value="XPGI"/>
    <property type="match status" value="1"/>
</dbReference>
<feature type="compositionally biased region" description="Pro residues" evidence="3">
    <location>
        <begin position="833"/>
        <end position="848"/>
    </location>
</feature>
<dbReference type="SUPFAM" id="SSF47807">
    <property type="entry name" value="5' to 3' exonuclease, C-terminal subdomain"/>
    <property type="match status" value="1"/>
</dbReference>
<dbReference type="InterPro" id="IPR006086">
    <property type="entry name" value="XPG-I_dom"/>
</dbReference>
<dbReference type="Proteomes" id="UP000800035">
    <property type="component" value="Unassembled WGS sequence"/>
</dbReference>
<dbReference type="CDD" id="cd09906">
    <property type="entry name" value="H3TH_YEN1"/>
    <property type="match status" value="1"/>
</dbReference>
<dbReference type="Pfam" id="PF18380">
    <property type="entry name" value="GEN1_C"/>
    <property type="match status" value="1"/>
</dbReference>
<feature type="compositionally biased region" description="Basic and acidic residues" evidence="3">
    <location>
        <begin position="970"/>
        <end position="982"/>
    </location>
</feature>
<dbReference type="InterPro" id="IPR036279">
    <property type="entry name" value="5-3_exonuclease_C_sf"/>
</dbReference>
<dbReference type="FunFam" id="3.40.50.1010:FF:000037">
    <property type="entry name" value="Rad2-like endonuclease, putative (AFU_orthologue AFUA_3G13260)"/>
    <property type="match status" value="1"/>
</dbReference>
<accession>A0A6A5TJT6</accession>
<gene>
    <name evidence="6" type="ORF">CC80DRAFT_518698</name>
</gene>
<dbReference type="Pfam" id="PF00752">
    <property type="entry name" value="XPG_N"/>
    <property type="match status" value="1"/>
</dbReference>
<evidence type="ECO:0000256" key="3">
    <source>
        <dbReference type="SAM" id="MobiDB-lite"/>
    </source>
</evidence>
<evidence type="ECO:0000259" key="4">
    <source>
        <dbReference type="SMART" id="SM00484"/>
    </source>
</evidence>
<evidence type="ECO:0008006" key="8">
    <source>
        <dbReference type="Google" id="ProtNLM"/>
    </source>
</evidence>
<dbReference type="GO" id="GO:0006281">
    <property type="term" value="P:DNA repair"/>
    <property type="evidence" value="ECO:0007669"/>
    <property type="project" value="UniProtKB-ARBA"/>
</dbReference>
<evidence type="ECO:0000256" key="2">
    <source>
        <dbReference type="ARBA" id="ARBA00022801"/>
    </source>
</evidence>
<keyword evidence="1" id="KW-0540">Nuclease</keyword>
<dbReference type="InterPro" id="IPR029060">
    <property type="entry name" value="PIN-like_dom_sf"/>
</dbReference>
<feature type="compositionally biased region" description="Pro residues" evidence="3">
    <location>
        <begin position="875"/>
        <end position="897"/>
    </location>
</feature>
<dbReference type="PRINTS" id="PR00853">
    <property type="entry name" value="XPGRADSUPER"/>
</dbReference>
<dbReference type="Pfam" id="PF00867">
    <property type="entry name" value="XPG_I"/>
    <property type="match status" value="1"/>
</dbReference>
<dbReference type="AlphaFoldDB" id="A0A6A5TJT6"/>
<dbReference type="GO" id="GO:0008821">
    <property type="term" value="F:crossover junction DNA endonuclease activity"/>
    <property type="evidence" value="ECO:0007669"/>
    <property type="project" value="InterPro"/>
</dbReference>
<dbReference type="CDD" id="cd09870">
    <property type="entry name" value="PIN_YEN1"/>
    <property type="match status" value="1"/>
</dbReference>
<dbReference type="PANTHER" id="PTHR11081:SF75">
    <property type="entry name" value="ENDONUCLEASE, PUTATIVE (AFU_ORTHOLOGUE AFUA_3G13260)-RELATED"/>
    <property type="match status" value="1"/>
</dbReference>
<reference evidence="6" key="1">
    <citation type="journal article" date="2020" name="Stud. Mycol.">
        <title>101 Dothideomycetes genomes: a test case for predicting lifestyles and emergence of pathogens.</title>
        <authorList>
            <person name="Haridas S."/>
            <person name="Albert R."/>
            <person name="Binder M."/>
            <person name="Bloem J."/>
            <person name="Labutti K."/>
            <person name="Salamov A."/>
            <person name="Andreopoulos B."/>
            <person name="Baker S."/>
            <person name="Barry K."/>
            <person name="Bills G."/>
            <person name="Bluhm B."/>
            <person name="Cannon C."/>
            <person name="Castanera R."/>
            <person name="Culley D."/>
            <person name="Daum C."/>
            <person name="Ezra D."/>
            <person name="Gonzalez J."/>
            <person name="Henrissat B."/>
            <person name="Kuo A."/>
            <person name="Liang C."/>
            <person name="Lipzen A."/>
            <person name="Lutzoni F."/>
            <person name="Magnuson J."/>
            <person name="Mondo S."/>
            <person name="Nolan M."/>
            <person name="Ohm R."/>
            <person name="Pangilinan J."/>
            <person name="Park H.-J."/>
            <person name="Ramirez L."/>
            <person name="Alfaro M."/>
            <person name="Sun H."/>
            <person name="Tritt A."/>
            <person name="Yoshinaga Y."/>
            <person name="Zwiers L.-H."/>
            <person name="Turgeon B."/>
            <person name="Goodwin S."/>
            <person name="Spatafora J."/>
            <person name="Crous P."/>
            <person name="Grigoriev I."/>
        </authorList>
    </citation>
    <scope>NUCLEOTIDE SEQUENCE</scope>
    <source>
        <strain evidence="6">CBS 675.92</strain>
    </source>
</reference>
<evidence type="ECO:0000313" key="7">
    <source>
        <dbReference type="Proteomes" id="UP000800035"/>
    </source>
</evidence>
<feature type="compositionally biased region" description="Low complexity" evidence="3">
    <location>
        <begin position="768"/>
        <end position="810"/>
    </location>
</feature>
<feature type="compositionally biased region" description="Low complexity" evidence="3">
    <location>
        <begin position="858"/>
        <end position="874"/>
    </location>
</feature>
<evidence type="ECO:0000259" key="5">
    <source>
        <dbReference type="SMART" id="SM00485"/>
    </source>
</evidence>
<dbReference type="EMBL" id="ML977010">
    <property type="protein sequence ID" value="KAF1952424.1"/>
    <property type="molecule type" value="Genomic_DNA"/>
</dbReference>
<feature type="region of interest" description="Disordered" evidence="3">
    <location>
        <begin position="399"/>
        <end position="444"/>
    </location>
</feature>
<proteinExistence type="predicted"/>
<dbReference type="OrthoDB" id="2959108at2759"/>
<dbReference type="InterPro" id="IPR006084">
    <property type="entry name" value="XPG/Rad2"/>
</dbReference>
<feature type="compositionally biased region" description="Polar residues" evidence="3">
    <location>
        <begin position="548"/>
        <end position="557"/>
    </location>
</feature>
<dbReference type="InterPro" id="IPR037316">
    <property type="entry name" value="Yen1_H3TH"/>
</dbReference>
<organism evidence="6 7">
    <name type="scientific">Byssothecium circinans</name>
    <dbReference type="NCBI Taxonomy" id="147558"/>
    <lineage>
        <taxon>Eukaryota</taxon>
        <taxon>Fungi</taxon>
        <taxon>Dikarya</taxon>
        <taxon>Ascomycota</taxon>
        <taxon>Pezizomycotina</taxon>
        <taxon>Dothideomycetes</taxon>
        <taxon>Pleosporomycetidae</taxon>
        <taxon>Pleosporales</taxon>
        <taxon>Massarineae</taxon>
        <taxon>Massarinaceae</taxon>
        <taxon>Byssothecium</taxon>
    </lineage>
</organism>
<feature type="compositionally biased region" description="Acidic residues" evidence="3">
    <location>
        <begin position="414"/>
        <end position="430"/>
    </location>
</feature>
<dbReference type="FunFam" id="3.40.50.1010:FF:000051">
    <property type="entry name" value="Rad2-like endonuclease, putative (AFU_orthologue AFUA_3G13260)"/>
    <property type="match status" value="1"/>
</dbReference>
<protein>
    <recommendedName>
        <fullName evidence="8">Flap structure-specific endonuclease</fullName>
    </recommendedName>
</protein>
<dbReference type="InterPro" id="IPR006085">
    <property type="entry name" value="XPG_DNA_repair_N"/>
</dbReference>
<dbReference type="SUPFAM" id="SSF88723">
    <property type="entry name" value="PIN domain-like"/>
    <property type="match status" value="1"/>
</dbReference>
<keyword evidence="7" id="KW-1185">Reference proteome</keyword>
<dbReference type="PANTHER" id="PTHR11081">
    <property type="entry name" value="FLAP ENDONUCLEASE FAMILY MEMBER"/>
    <property type="match status" value="1"/>
</dbReference>
<feature type="compositionally biased region" description="Basic and acidic residues" evidence="3">
    <location>
        <begin position="469"/>
        <end position="478"/>
    </location>
</feature>
<name>A0A6A5TJT6_9PLEO</name>
<evidence type="ECO:0000256" key="1">
    <source>
        <dbReference type="ARBA" id="ARBA00022722"/>
    </source>
</evidence>
<sequence>MGIHGIYKEIGPGQRIALSKLAVEKFEETGRPLRIAIDTSIWLFQIQASKGGTNPALRTFYYRLLRLISLSIHPIFVFDGPNKPPFKRNKRTGPNVASIPEFLAKQLLKQFGFPMHLAPGEAEAECALLQREGIVDAVLSEDVDTLMFGSSVTIRNWSPEQKTGKTPTHVNVYDAAKTKAGPAGLDREGMILIALMSGGDYIPEGIPGVGPKLACEAARAGFGHDLCKIPRNDKKAMREWRDRLEHEIKTNESKLFSRKKPSLKMPDSFPQLDILGYYTHPAVSSQAGLDKLRQSINWDQDLDFPGLRAFAHDAFDWVKLEGAKHFIRSLAPSLLVRHLRMRGDQPDRFPSDDVQAIEEDEALIVKGIHGKRQHDVTDCVTELRLSFIPIELVRIDLDTEEPDDDFDAAPSTGQDDDMDEELPLEFDDDAEGPKKRGPTKFDPNKPVRAWVLETFVKIGVPLKAEDWEAAQKRKEMPKAKRPASANDASKAAPKPRGARRAKTTNDASQATMERFAKVTKPGAKLSRALAKALHQSSDPPAPSKAPLPTQSFVNLLSSPPPEPTNTIRQPSREKTLSPVLEDLPLPSSVTKRRRRAPIQRSHTLPAHPTIRPDTPPLDMIDSLDFANSPIVPSPSQLPSKKPRTQGTKTVPARTASVAPSPGKNRQTTLDAWRSPLATPTKSKSRKDADSAAEPRQPKPAPPQFRVSSTDGVETFDLTLSSPIQPLLAPPPTKTKTTTPPTPPRRTIADVFAAAGAAAPARPPLVSISSNASRASPTSPSTSTSRGSSRSSKPKPTSKNTSCTNTTTARRTSPRLRKTKSLSPEIESVDLTKPSPPHPPPPPPQPMILPVPQSKRPPLALTQTSARTRTTTPLRTNPPAPAPSPSRTPTLSPTPSPPVLKLQPRKQKQAAWKQQAKKKRQVVLRDSLAGAWTFTDAESPGKSSPGGELKTGDGDGEGDVVLKGKARRRWRESEIEKLDLTKT</sequence>
<feature type="region of interest" description="Disordered" evidence="3">
    <location>
        <begin position="469"/>
        <end position="982"/>
    </location>
</feature>
<feature type="domain" description="XPG-I" evidence="4">
    <location>
        <begin position="109"/>
        <end position="181"/>
    </location>
</feature>
<keyword evidence="2" id="KW-0378">Hydrolase</keyword>